<keyword evidence="8 9" id="KW-0472">Membrane</keyword>
<dbReference type="SUPFAM" id="SSF103506">
    <property type="entry name" value="Mitochondrial carrier"/>
    <property type="match status" value="1"/>
</dbReference>
<dbReference type="InterPro" id="IPR023395">
    <property type="entry name" value="MCP_dom_sf"/>
</dbReference>
<dbReference type="PRINTS" id="PR00784">
    <property type="entry name" value="MTUNCOUPLING"/>
</dbReference>
<dbReference type="Gene3D" id="1.50.40.10">
    <property type="entry name" value="Mitochondrial carrier domain"/>
    <property type="match status" value="2"/>
</dbReference>
<feature type="repeat" description="Solcar" evidence="9">
    <location>
        <begin position="118"/>
        <end position="205"/>
    </location>
</feature>
<dbReference type="OMA" id="VWVPIDV"/>
<dbReference type="InterPro" id="IPR018108">
    <property type="entry name" value="MCP_transmembrane"/>
</dbReference>
<feature type="repeat" description="Solcar" evidence="9">
    <location>
        <begin position="24"/>
        <end position="112"/>
    </location>
</feature>
<proteinExistence type="inferred from homology"/>
<organism evidence="11 12">
    <name type="scientific">Klebsormidium nitens</name>
    <name type="common">Green alga</name>
    <name type="synonym">Ulothrix nitens</name>
    <dbReference type="NCBI Taxonomy" id="105231"/>
    <lineage>
        <taxon>Eukaryota</taxon>
        <taxon>Viridiplantae</taxon>
        <taxon>Streptophyta</taxon>
        <taxon>Klebsormidiophyceae</taxon>
        <taxon>Klebsormidiales</taxon>
        <taxon>Klebsormidiaceae</taxon>
        <taxon>Klebsormidium</taxon>
    </lineage>
</organism>
<keyword evidence="6" id="KW-1133">Transmembrane helix</keyword>
<keyword evidence="5" id="KW-0677">Repeat</keyword>
<evidence type="ECO:0000256" key="9">
    <source>
        <dbReference type="PROSITE-ProRule" id="PRU00282"/>
    </source>
</evidence>
<evidence type="ECO:0000256" key="5">
    <source>
        <dbReference type="ARBA" id="ARBA00022737"/>
    </source>
</evidence>
<keyword evidence="12" id="KW-1185">Reference proteome</keyword>
<dbReference type="OrthoDB" id="276989at2759"/>
<name>A0A1Y1ICH2_KLENI</name>
<evidence type="ECO:0000313" key="11">
    <source>
        <dbReference type="EMBL" id="GAQ88293.1"/>
    </source>
</evidence>
<dbReference type="InterPro" id="IPR002067">
    <property type="entry name" value="MCP"/>
</dbReference>
<dbReference type="PANTHER" id="PTHR45758">
    <property type="entry name" value="MITOFERRIN-1-RELATED"/>
    <property type="match status" value="1"/>
</dbReference>
<keyword evidence="4 9" id="KW-0812">Transmembrane</keyword>
<reference evidence="11 12" key="1">
    <citation type="journal article" date="2014" name="Nat. Commun.">
        <title>Klebsormidium flaccidum genome reveals primary factors for plant terrestrial adaptation.</title>
        <authorList>
            <person name="Hori K."/>
            <person name="Maruyama F."/>
            <person name="Fujisawa T."/>
            <person name="Togashi T."/>
            <person name="Yamamoto N."/>
            <person name="Seo M."/>
            <person name="Sato S."/>
            <person name="Yamada T."/>
            <person name="Mori H."/>
            <person name="Tajima N."/>
            <person name="Moriyama T."/>
            <person name="Ikeuchi M."/>
            <person name="Watanabe M."/>
            <person name="Wada H."/>
            <person name="Kobayashi K."/>
            <person name="Saito M."/>
            <person name="Masuda T."/>
            <person name="Sasaki-Sekimoto Y."/>
            <person name="Mashiguchi K."/>
            <person name="Awai K."/>
            <person name="Shimojima M."/>
            <person name="Masuda S."/>
            <person name="Iwai M."/>
            <person name="Nobusawa T."/>
            <person name="Narise T."/>
            <person name="Kondo S."/>
            <person name="Saito H."/>
            <person name="Sato R."/>
            <person name="Murakawa M."/>
            <person name="Ihara Y."/>
            <person name="Oshima-Yamada Y."/>
            <person name="Ohtaka K."/>
            <person name="Satoh M."/>
            <person name="Sonobe K."/>
            <person name="Ishii M."/>
            <person name="Ohtani R."/>
            <person name="Kanamori-Sato M."/>
            <person name="Honoki R."/>
            <person name="Miyazaki D."/>
            <person name="Mochizuki H."/>
            <person name="Umetsu J."/>
            <person name="Higashi K."/>
            <person name="Shibata D."/>
            <person name="Kamiya Y."/>
            <person name="Sato N."/>
            <person name="Nakamura Y."/>
            <person name="Tabata S."/>
            <person name="Ida S."/>
            <person name="Kurokawa K."/>
            <person name="Ohta H."/>
        </authorList>
    </citation>
    <scope>NUCLEOTIDE SEQUENCE [LARGE SCALE GENOMIC DNA]</scope>
    <source>
        <strain evidence="11 12">NIES-2285</strain>
    </source>
</reference>
<protein>
    <submittedName>
        <fullName evidence="11">Mitochondrial substrate carrier family protein</fullName>
    </submittedName>
</protein>
<dbReference type="GO" id="GO:0031966">
    <property type="term" value="C:mitochondrial membrane"/>
    <property type="evidence" value="ECO:0007669"/>
    <property type="project" value="UniProtKB-SubCell"/>
</dbReference>
<evidence type="ECO:0000256" key="7">
    <source>
        <dbReference type="ARBA" id="ARBA00023128"/>
    </source>
</evidence>
<evidence type="ECO:0000256" key="3">
    <source>
        <dbReference type="ARBA" id="ARBA00022448"/>
    </source>
</evidence>
<accession>A0A1Y1ICH2</accession>
<dbReference type="Proteomes" id="UP000054558">
    <property type="component" value="Unassembled WGS sequence"/>
</dbReference>
<evidence type="ECO:0000256" key="6">
    <source>
        <dbReference type="ARBA" id="ARBA00022989"/>
    </source>
</evidence>
<dbReference type="PANTHER" id="PTHR45758:SF3">
    <property type="entry name" value="MITOCHONDRIAL SUBSTRATE CARRIER FAMILY PROTEIN E"/>
    <property type="match status" value="1"/>
</dbReference>
<dbReference type="EMBL" id="DF237365">
    <property type="protein sequence ID" value="GAQ88293.1"/>
    <property type="molecule type" value="Genomic_DNA"/>
</dbReference>
<evidence type="ECO:0000256" key="8">
    <source>
        <dbReference type="ARBA" id="ARBA00023136"/>
    </source>
</evidence>
<evidence type="ECO:0000256" key="1">
    <source>
        <dbReference type="ARBA" id="ARBA00004225"/>
    </source>
</evidence>
<comment type="similarity">
    <text evidence="2 10">Belongs to the mitochondrial carrier (TC 2.A.29) family.</text>
</comment>
<dbReference type="Pfam" id="PF00153">
    <property type="entry name" value="Mito_carr"/>
    <property type="match status" value="3"/>
</dbReference>
<feature type="repeat" description="Solcar" evidence="9">
    <location>
        <begin position="218"/>
        <end position="309"/>
    </location>
</feature>
<evidence type="ECO:0000256" key="10">
    <source>
        <dbReference type="RuleBase" id="RU000488"/>
    </source>
</evidence>
<gene>
    <name evidence="11" type="ORF">KFL_004160060</name>
</gene>
<comment type="subcellular location">
    <subcellularLocation>
        <location evidence="1">Mitochondrion membrane</location>
        <topology evidence="1">Multi-pass membrane protein</topology>
    </subcellularLocation>
</comment>
<dbReference type="GO" id="GO:0005381">
    <property type="term" value="F:iron ion transmembrane transporter activity"/>
    <property type="evidence" value="ECO:0007669"/>
    <property type="project" value="UniProtKB-ARBA"/>
</dbReference>
<evidence type="ECO:0000256" key="2">
    <source>
        <dbReference type="ARBA" id="ARBA00006375"/>
    </source>
</evidence>
<sequence>MEEVRQDPSALLFAQEQPAWTLSKQMLSGGVAGMLADGVTYPMCTVKSRMQVQGAQQAAGKVAYAYKGPLDALWTIAAREGWRTLFKGFGTVAQVAPAQALYMGAYQASKQFLPGSEESPMTQFAGGVIATVAQSLAMVPLEVVRQRQQVQTNTSGAYQGSLDAARTIIRSEGPLALYRGFAMTQMVWGPFNAIYLPMWEGTKVLAARYTGVGTVDQLDVQWELAASFGSSAVAAAVTNPADVIKTRLQVQGRSNIASSTNYSGPIDAVKSILRHEGLKGFFRGTMSRVWWVAPSSTIMFTSYDQLMKALA</sequence>
<dbReference type="PROSITE" id="PS50920">
    <property type="entry name" value="SOLCAR"/>
    <property type="match status" value="3"/>
</dbReference>
<keyword evidence="7" id="KW-0496">Mitochondrion</keyword>
<evidence type="ECO:0000313" key="12">
    <source>
        <dbReference type="Proteomes" id="UP000054558"/>
    </source>
</evidence>
<evidence type="ECO:0000256" key="4">
    <source>
        <dbReference type="ARBA" id="ARBA00022692"/>
    </source>
</evidence>
<dbReference type="AlphaFoldDB" id="A0A1Y1ICH2"/>
<keyword evidence="3 10" id="KW-0813">Transport</keyword>